<keyword evidence="1" id="KW-0812">Transmembrane</keyword>
<dbReference type="RefSeq" id="WP_081535513.1">
    <property type="nucleotide sequence ID" value="NZ_NBEF01000034.1"/>
</dbReference>
<name>A0A1V9R7C4_9LACO</name>
<keyword evidence="1" id="KW-1133">Transmembrane helix</keyword>
<dbReference type="AlphaFoldDB" id="A0A1V9R7C4"/>
<dbReference type="Proteomes" id="UP000192575">
    <property type="component" value="Unassembled WGS sequence"/>
</dbReference>
<evidence type="ECO:0000313" key="4">
    <source>
        <dbReference type="Proteomes" id="UP000192575"/>
    </source>
</evidence>
<reference evidence="3 4" key="1">
    <citation type="submission" date="2017-03" db="EMBL/GenBank/DDBJ databases">
        <title>Phylogenomics and comparative genomics of Lactobacillus salivarius, a mammalian gut commensal.</title>
        <authorList>
            <person name="Harris H.M."/>
        </authorList>
    </citation>
    <scope>NUCLEOTIDE SEQUENCE [LARGE SCALE GENOMIC DNA]</scope>
    <source>
        <strain evidence="3 4">JCM 1047</strain>
    </source>
</reference>
<evidence type="ECO:0000313" key="5">
    <source>
        <dbReference type="Proteomes" id="UP000471678"/>
    </source>
</evidence>
<organism evidence="3 4">
    <name type="scientific">Ligilactobacillus salivarius</name>
    <dbReference type="NCBI Taxonomy" id="1624"/>
    <lineage>
        <taxon>Bacteria</taxon>
        <taxon>Bacillati</taxon>
        <taxon>Bacillota</taxon>
        <taxon>Bacilli</taxon>
        <taxon>Lactobacillales</taxon>
        <taxon>Lactobacillaceae</taxon>
        <taxon>Ligilactobacillus</taxon>
    </lineage>
</organism>
<proteinExistence type="predicted"/>
<comment type="caution">
    <text evidence="3">The sequence shown here is derived from an EMBL/GenBank/DDBJ whole genome shotgun (WGS) entry which is preliminary data.</text>
</comment>
<keyword evidence="1" id="KW-0472">Membrane</keyword>
<feature type="transmembrane region" description="Helical" evidence="1">
    <location>
        <begin position="46"/>
        <end position="65"/>
    </location>
</feature>
<reference evidence="2 5" key="2">
    <citation type="journal article" date="2020" name="Food Funct.">
        <title>Screening of Lactobacillus salivarius strains from the feces of Chinese populations and the evaluation of their effects against intestinal inflammation in mice.</title>
        <authorList>
            <person name="Zhai Q."/>
            <person name="Shen X."/>
            <person name="Cen S."/>
            <person name="Zhang C."/>
            <person name="Tian F."/>
            <person name="Zhao J."/>
            <person name="Zhang H."/>
            <person name="Xue Y."/>
            <person name="Chen W."/>
        </authorList>
    </citation>
    <scope>NUCLEOTIDE SEQUENCE [LARGE SCALE GENOMIC DNA]</scope>
    <source>
        <strain evidence="2 5">FYNDL5_1.scaf</strain>
    </source>
</reference>
<evidence type="ECO:0000256" key="1">
    <source>
        <dbReference type="SAM" id="Phobius"/>
    </source>
</evidence>
<dbReference type="Proteomes" id="UP000471678">
    <property type="component" value="Unassembled WGS sequence"/>
</dbReference>
<evidence type="ECO:0000313" key="2">
    <source>
        <dbReference type="EMBL" id="MYY65036.1"/>
    </source>
</evidence>
<protein>
    <submittedName>
        <fullName evidence="3">Uncharacterized protein</fullName>
    </submittedName>
</protein>
<evidence type="ECO:0000313" key="3">
    <source>
        <dbReference type="EMBL" id="OQQ89057.1"/>
    </source>
</evidence>
<sequence>MALKKKVSKRIYNNYRGIKNVRNQVNQRKKDLIKGRDIPNYDIAKLKFMLVSLVIMGILLTILKIL</sequence>
<gene>
    <name evidence="3" type="ORF">B6U56_09585</name>
    <name evidence="2" type="ORF">FYL25_06320</name>
</gene>
<accession>A0A1V9R7C4</accession>
<dbReference type="EMBL" id="VSUB01000006">
    <property type="protein sequence ID" value="MYY65036.1"/>
    <property type="molecule type" value="Genomic_DNA"/>
</dbReference>
<dbReference type="EMBL" id="NBEF01000034">
    <property type="protein sequence ID" value="OQQ89057.1"/>
    <property type="molecule type" value="Genomic_DNA"/>
</dbReference>